<dbReference type="Pfam" id="PF05186">
    <property type="entry name" value="Dpy-30"/>
    <property type="match status" value="1"/>
</dbReference>
<dbReference type="AlphaFoldDB" id="A0A8J6FC23"/>
<dbReference type="GO" id="GO:0048188">
    <property type="term" value="C:Set1C/COMPASS complex"/>
    <property type="evidence" value="ECO:0007669"/>
    <property type="project" value="InterPro"/>
</dbReference>
<sequence length="217" mass="24621">MDSEYVRRTLGKCLAEGLAEVVEKRPADPIEYLAHFIYKYRSNLDEHKRRTREREQLEREKEEARQELETAQKLKQEELLIQQKIEEQQKNQISEDHSPKTIAELTEKFGAPHLPTVEETDEGLAGGKQKSRDNPEDTNTPPNPEETHEVKYDVVESQETSEAVERQEDAEASEVPAGNGEYVDDPTVDTANTNTENEAGVEASEGKEPEAETEGDK</sequence>
<dbReference type="InterPro" id="IPR049630">
    <property type="entry name" value="DYDC-like_DD"/>
</dbReference>
<accession>A0A8J6FC23</accession>
<evidence type="ECO:0000256" key="11">
    <source>
        <dbReference type="SAM" id="MobiDB-lite"/>
    </source>
</evidence>
<protein>
    <recommendedName>
        <fullName evidence="10">DPY30 domain-containing protein 1</fullName>
    </recommendedName>
</protein>
<keyword evidence="13" id="KW-1185">Reference proteome</keyword>
<evidence type="ECO:0000313" key="12">
    <source>
        <dbReference type="EMBL" id="KAG9485282.1"/>
    </source>
</evidence>
<feature type="compositionally biased region" description="Basic and acidic residues" evidence="11">
    <location>
        <begin position="145"/>
        <end position="154"/>
    </location>
</feature>
<dbReference type="Gene3D" id="1.20.890.10">
    <property type="entry name" value="cAMP-dependent protein kinase regulatory subunit, dimerization-anchoring domain"/>
    <property type="match status" value="1"/>
</dbReference>
<feature type="region of interest" description="Disordered" evidence="11">
    <location>
        <begin position="89"/>
        <end position="217"/>
    </location>
</feature>
<comment type="similarity">
    <text evidence="2">Belongs to the dpy-30 family.</text>
</comment>
<comment type="subunit">
    <text evidence="9">Component of the axonemal radial spoke complex 1 (RS1), at least composed of spoke head proteins RSPH1, RSPH3, RSPH9 and the cilia-specific component RSPH4A or sperm-specific component RSPH6A, spoke stalk proteins RSPH14, DNAJB13, DYDC1, ROPN1L and NME5, and the anchor protein IQUB. Interacts with SH3GL3.</text>
</comment>
<dbReference type="FunFam" id="1.20.890.10:FF:000009">
    <property type="entry name" value="DPY30 domain-containing protein 1"/>
    <property type="match status" value="1"/>
</dbReference>
<dbReference type="Proteomes" id="UP000770717">
    <property type="component" value="Unassembled WGS sequence"/>
</dbReference>
<evidence type="ECO:0000256" key="4">
    <source>
        <dbReference type="ARBA" id="ARBA00022846"/>
    </source>
</evidence>
<evidence type="ECO:0000256" key="7">
    <source>
        <dbReference type="ARBA" id="ARBA00023273"/>
    </source>
</evidence>
<dbReference type="PANTHER" id="PTHR23356:SF16">
    <property type="entry name" value="DPY30 DOMAIN CONTAINING 2"/>
    <property type="match status" value="1"/>
</dbReference>
<dbReference type="EMBL" id="WNTK01000004">
    <property type="protein sequence ID" value="KAG9485282.1"/>
    <property type="molecule type" value="Genomic_DNA"/>
</dbReference>
<keyword evidence="6" id="KW-0206">Cytoskeleton</keyword>
<organism evidence="12 13">
    <name type="scientific">Eleutherodactylus coqui</name>
    <name type="common">Puerto Rican coqui</name>
    <dbReference type="NCBI Taxonomy" id="57060"/>
    <lineage>
        <taxon>Eukaryota</taxon>
        <taxon>Metazoa</taxon>
        <taxon>Chordata</taxon>
        <taxon>Craniata</taxon>
        <taxon>Vertebrata</taxon>
        <taxon>Euteleostomi</taxon>
        <taxon>Amphibia</taxon>
        <taxon>Batrachia</taxon>
        <taxon>Anura</taxon>
        <taxon>Neobatrachia</taxon>
        <taxon>Hyloidea</taxon>
        <taxon>Eleutherodactylidae</taxon>
        <taxon>Eleutherodactylinae</taxon>
        <taxon>Eleutherodactylus</taxon>
        <taxon>Eleutherodactylus</taxon>
    </lineage>
</organism>
<evidence type="ECO:0000256" key="10">
    <source>
        <dbReference type="ARBA" id="ARBA00068754"/>
    </source>
</evidence>
<dbReference type="InterPro" id="IPR037856">
    <property type="entry name" value="Sdc1/DPY30"/>
</dbReference>
<dbReference type="CDD" id="cd22966">
    <property type="entry name" value="DD_DYDC-like"/>
    <property type="match status" value="1"/>
</dbReference>
<comment type="caution">
    <text evidence="12">The sequence shown here is derived from an EMBL/GenBank/DDBJ whole genome shotgun (WGS) entry which is preliminary data.</text>
</comment>
<feature type="compositionally biased region" description="Basic and acidic residues" evidence="11">
    <location>
        <begin position="204"/>
        <end position="217"/>
    </location>
</feature>
<dbReference type="OrthoDB" id="432281at2759"/>
<evidence type="ECO:0000256" key="3">
    <source>
        <dbReference type="ARBA" id="ARBA00022490"/>
    </source>
</evidence>
<comment type="function">
    <text evidence="8">Functions as part of axonemal radial spoke complexes that play an important part in the motility of sperm and cilia. Plays a crucial role during acrosome biogenesis.</text>
</comment>
<evidence type="ECO:0000256" key="9">
    <source>
        <dbReference type="ARBA" id="ARBA00062391"/>
    </source>
</evidence>
<evidence type="ECO:0000256" key="6">
    <source>
        <dbReference type="ARBA" id="ARBA00023212"/>
    </source>
</evidence>
<keyword evidence="7" id="KW-0966">Cell projection</keyword>
<gene>
    <name evidence="12" type="ORF">GDO78_008394</name>
</gene>
<feature type="region of interest" description="Disordered" evidence="11">
    <location>
        <begin position="44"/>
        <end position="69"/>
    </location>
</feature>
<evidence type="ECO:0000256" key="1">
    <source>
        <dbReference type="ARBA" id="ARBA00004611"/>
    </source>
</evidence>
<reference evidence="12" key="1">
    <citation type="thesis" date="2020" institute="ProQuest LLC" country="789 East Eisenhower Parkway, Ann Arbor, MI, USA">
        <title>Comparative Genomics and Chromosome Evolution.</title>
        <authorList>
            <person name="Mudd A.B."/>
        </authorList>
    </citation>
    <scope>NUCLEOTIDE SEQUENCE</scope>
    <source>
        <strain evidence="12">HN-11 Male</strain>
        <tissue evidence="12">Kidney and liver</tissue>
    </source>
</reference>
<dbReference type="PANTHER" id="PTHR23356">
    <property type="entry name" value="DPY30-RELATED"/>
    <property type="match status" value="1"/>
</dbReference>
<name>A0A8J6FC23_ELECQ</name>
<evidence type="ECO:0000256" key="2">
    <source>
        <dbReference type="ARBA" id="ARBA00010849"/>
    </source>
</evidence>
<proteinExistence type="inferred from homology"/>
<feature type="compositionally biased region" description="Basic and acidic residues" evidence="11">
    <location>
        <begin position="89"/>
        <end position="99"/>
    </location>
</feature>
<evidence type="ECO:0000256" key="8">
    <source>
        <dbReference type="ARBA" id="ARBA00058296"/>
    </source>
</evidence>
<comment type="subcellular location">
    <subcellularLocation>
        <location evidence="1">Cytoplasm</location>
        <location evidence="1">Cytoskeleton</location>
        <location evidence="1">Flagellum axoneme</location>
    </subcellularLocation>
</comment>
<keyword evidence="4" id="KW-0282">Flagellum</keyword>
<evidence type="ECO:0000313" key="13">
    <source>
        <dbReference type="Proteomes" id="UP000770717"/>
    </source>
</evidence>
<dbReference type="InterPro" id="IPR007858">
    <property type="entry name" value="Dpy-30_motif"/>
</dbReference>
<keyword evidence="5" id="KW-0969">Cilium</keyword>
<keyword evidence="3" id="KW-0963">Cytoplasm</keyword>
<evidence type="ECO:0000256" key="5">
    <source>
        <dbReference type="ARBA" id="ARBA00023069"/>
    </source>
</evidence>